<dbReference type="RefSeq" id="WP_008644549.1">
    <property type="nucleotide sequence ID" value="NZ_CP072216.1"/>
</dbReference>
<sequence length="403" mass="46256">MNTIMKTSMIIWFILSATIKMNAQYSDVHCKQHPQSMQITQIDYREYSTIIHFKYINYFEGGGWMNIGENSYLKDKNTNKRYKLLNSINIPINSEGENRYMIFDSKDQIHYFSLEFEKLPDSTIEFDMVEDENNKDAFNFYGITLNPEVKKDFINIDDYIASTPVKEYGIYMKDGQSIYYFKHQGLLISLYLTLNNSYGKYYTPYIDIQNFTGRSLLFNPLSITAKTYDKNKEVVQDLEVLSYEQYMKKVKNKQAWSAALYGMAQGLAASGAGYSSSTTNFSGNGYTSSYTSASGFIGNTYGYMNATASSYSTVYGKSHTQSYNGAAAYAAQQNASNNTNAYLQQQYQIKAQINEGYAKVNTLQNQTQYAGYFNIKYKKSDNMNINIPINNTIYTFQLSWNND</sequence>
<protein>
    <submittedName>
        <fullName evidence="1">Uncharacterized protein</fullName>
    </submittedName>
</protein>
<dbReference type="GeneID" id="69480935"/>
<reference evidence="1 2" key="1">
    <citation type="journal article" date="2019" name="Nat. Med.">
        <title>A library of human gut bacterial isolates paired with longitudinal multiomics data enables mechanistic microbiome research.</title>
        <authorList>
            <person name="Poyet M."/>
            <person name="Groussin M."/>
            <person name="Gibbons S.M."/>
            <person name="Avila-Pacheco J."/>
            <person name="Jiang X."/>
            <person name="Kearney S.M."/>
            <person name="Perrotta A.R."/>
            <person name="Berdy B."/>
            <person name="Zhao S."/>
            <person name="Lieberman T.D."/>
            <person name="Swanson P.K."/>
            <person name="Smith M."/>
            <person name="Roesemann S."/>
            <person name="Alexander J.E."/>
            <person name="Rich S.A."/>
            <person name="Livny J."/>
            <person name="Vlamakis H."/>
            <person name="Clish C."/>
            <person name="Bullock K."/>
            <person name="Deik A."/>
            <person name="Scott J."/>
            <person name="Pierce K.A."/>
            <person name="Xavier R.J."/>
            <person name="Alm E.J."/>
        </authorList>
    </citation>
    <scope>NUCLEOTIDE SEQUENCE [LARGE SCALE GENOMIC DNA]</scope>
    <source>
        <strain evidence="1 2">BIOML-A74</strain>
    </source>
</reference>
<accession>A0A7J5NX86</accession>
<evidence type="ECO:0000313" key="1">
    <source>
        <dbReference type="EMBL" id="KAB6081933.1"/>
    </source>
</evidence>
<name>A0A7J5NX86_9BACE</name>
<dbReference type="AlphaFoldDB" id="A0A7J5NX86"/>
<dbReference type="EMBL" id="WDES01000054">
    <property type="protein sequence ID" value="KAB6081933.1"/>
    <property type="molecule type" value="Genomic_DNA"/>
</dbReference>
<keyword evidence="2" id="KW-1185">Reference proteome</keyword>
<proteinExistence type="predicted"/>
<gene>
    <name evidence="1" type="ORF">GA574_23180</name>
</gene>
<comment type="caution">
    <text evidence="1">The sequence shown here is derived from an EMBL/GenBank/DDBJ whole genome shotgun (WGS) entry which is preliminary data.</text>
</comment>
<organism evidence="1 2">
    <name type="scientific">Bacteroides xylanisolvens</name>
    <dbReference type="NCBI Taxonomy" id="371601"/>
    <lineage>
        <taxon>Bacteria</taxon>
        <taxon>Pseudomonadati</taxon>
        <taxon>Bacteroidota</taxon>
        <taxon>Bacteroidia</taxon>
        <taxon>Bacteroidales</taxon>
        <taxon>Bacteroidaceae</taxon>
        <taxon>Bacteroides</taxon>
    </lineage>
</organism>
<dbReference type="Proteomes" id="UP000435059">
    <property type="component" value="Unassembled WGS sequence"/>
</dbReference>
<evidence type="ECO:0000313" key="2">
    <source>
        <dbReference type="Proteomes" id="UP000435059"/>
    </source>
</evidence>